<proteinExistence type="predicted"/>
<reference evidence="3 4" key="1">
    <citation type="submission" date="2024-05" db="EMBL/GenBank/DDBJ databases">
        <authorList>
            <person name="Wallberg A."/>
        </authorList>
    </citation>
    <scope>NUCLEOTIDE SEQUENCE [LARGE SCALE GENOMIC DNA]</scope>
</reference>
<dbReference type="Pfam" id="PF10517">
    <property type="entry name" value="DM13"/>
    <property type="match status" value="1"/>
</dbReference>
<gene>
    <name evidence="3" type="ORF">MNOR_LOCUS31476</name>
</gene>
<dbReference type="AlphaFoldDB" id="A0AAV2RZV6"/>
<protein>
    <recommendedName>
        <fullName evidence="2">DM13 domain-containing protein</fullName>
    </recommendedName>
</protein>
<dbReference type="SMART" id="SM00686">
    <property type="entry name" value="DM13"/>
    <property type="match status" value="1"/>
</dbReference>
<feature type="non-terminal residue" evidence="3">
    <location>
        <position position="1"/>
    </location>
</feature>
<organism evidence="3 4">
    <name type="scientific">Meganyctiphanes norvegica</name>
    <name type="common">Northern krill</name>
    <name type="synonym">Thysanopoda norvegica</name>
    <dbReference type="NCBI Taxonomy" id="48144"/>
    <lineage>
        <taxon>Eukaryota</taxon>
        <taxon>Metazoa</taxon>
        <taxon>Ecdysozoa</taxon>
        <taxon>Arthropoda</taxon>
        <taxon>Crustacea</taxon>
        <taxon>Multicrustacea</taxon>
        <taxon>Malacostraca</taxon>
        <taxon>Eumalacostraca</taxon>
        <taxon>Eucarida</taxon>
        <taxon>Euphausiacea</taxon>
        <taxon>Euphausiidae</taxon>
        <taxon>Meganyctiphanes</taxon>
    </lineage>
</organism>
<dbReference type="Proteomes" id="UP001497623">
    <property type="component" value="Unassembled WGS sequence"/>
</dbReference>
<feature type="domain" description="DM13" evidence="2">
    <location>
        <begin position="61"/>
        <end position="176"/>
    </location>
</feature>
<dbReference type="PANTHER" id="PTHR24036">
    <property type="entry name" value="SKELETOR-RELATED"/>
    <property type="match status" value="1"/>
</dbReference>
<evidence type="ECO:0000313" key="3">
    <source>
        <dbReference type="EMBL" id="CAL4155217.1"/>
    </source>
</evidence>
<evidence type="ECO:0000313" key="4">
    <source>
        <dbReference type="Proteomes" id="UP001497623"/>
    </source>
</evidence>
<keyword evidence="1" id="KW-0677">Repeat</keyword>
<comment type="caution">
    <text evidence="3">The sequence shown here is derived from an EMBL/GenBank/DDBJ whole genome shotgun (WGS) entry which is preliminary data.</text>
</comment>
<dbReference type="EMBL" id="CAXKWB010040591">
    <property type="protein sequence ID" value="CAL4155217.1"/>
    <property type="molecule type" value="Genomic_DNA"/>
</dbReference>
<dbReference type="InterPro" id="IPR052126">
    <property type="entry name" value="Spindle_Org/Thrombomodulin"/>
</dbReference>
<keyword evidence="4" id="KW-1185">Reference proteome</keyword>
<dbReference type="InterPro" id="IPR019545">
    <property type="entry name" value="DM13_domain"/>
</dbReference>
<evidence type="ECO:0000256" key="1">
    <source>
        <dbReference type="ARBA" id="ARBA00022737"/>
    </source>
</evidence>
<sequence length="185" mass="20921">HSLVAERTYQRSSCVVDVQSLLVYITLIRVCTSKFFKMILLNVLFLLGLQSLVHCRGQKYGAFIGSLPNLMHNVSGTVYAPSEDQIFIKGLYYDGLGPATHFWIGTQGSEPNENGIILRYPRSNTNNNDDDPIILPRFADEDVLLDLPEGTTITQFKWFSIWCTQFTVSFGHVFIPEDLEVPKKS</sequence>
<dbReference type="PANTHER" id="PTHR24036:SF5">
    <property type="entry name" value="THROMBOMODULIN"/>
    <property type="match status" value="1"/>
</dbReference>
<dbReference type="PROSITE" id="PS51549">
    <property type="entry name" value="DM13"/>
    <property type="match status" value="1"/>
</dbReference>
<feature type="non-terminal residue" evidence="3">
    <location>
        <position position="185"/>
    </location>
</feature>
<name>A0AAV2RZV6_MEGNR</name>
<evidence type="ECO:0000259" key="2">
    <source>
        <dbReference type="PROSITE" id="PS51549"/>
    </source>
</evidence>
<accession>A0AAV2RZV6</accession>